<evidence type="ECO:0000256" key="6">
    <source>
        <dbReference type="ARBA" id="ARBA00023069"/>
    </source>
</evidence>
<sequence length="1166" mass="132396">MVISDDKEAFERRITPKLLKELCAKHDLCSTPYLNDVLYLHFQGVPRIENLEEYTGLRCLWLENNGIEKIENLDCQPEMRSLFLHYNVLKRIENLENMKNLDTLNVSYNFIEKIENLSCLSALSTLHITHNKLRYYDDIVHLRDCKALCVVELSHNRLEDPSIIDKQLTYLDDRPVFPEDKAAAEAWSVGGVEAERATRKKWREDEHNRITNCGLAVLNYKRRMNNSDKKMEEISQFYKEKGEGEFMKAADNRQDFANLEKEISNNPDSSDSSLEEQGGSKRNLEEDENIQSKKQAKFLEENSTFLEEHKDIKANVEDFLKERNERENSNSQNEEKRTDFSKVDFTKVFSADAKVQSPFKKPDNQTTQMQLTSEKMSRDEKSDDEISKFLNLFKAQKEDGKSGDENQTSNPVLVHKNLDIPPLEDMSSEGESDVEFSSFSILKPQEPKLASKNVANLVGAEIAEPKESFVIGTLSDDEIIAGNFGGTSNSTAVNNEMAHENEILQIVSEPMSLVEKVVKDSQDEVLPKVIQENVLALENSVDSCSNSKKPLVEKIAQDSVDHLYDKVSCSDDHFKIEAAKEFKEYSNSMENSVNLKPDGNNQLLEKDRNSQLYESINNLITSGGSDTTEEPTEQNILAQKKAEDSSNLTKSLNEPIVQDSADQFNNVNYYSDLNESNKNKLTKVTPECDNPASAQSISFLEVSSKGILDESQPHEQESSNTLLNIEEKIQIDCTMTTNSKIVEINPNTNLVLNENLFSERKEESSNENFRTLMNIIDFTNTDQQTSSDESDIDEETMQLTIKNKSKSNKDDNVFLEICEKNSESLFYRNSSNKMVTKPLIEIISQTTYDMEDDSENFDKVSSTDLIEMNERSNSLQNSCHINNSLNTKYFLEIEETKSNSLQSSDHVYSSLNNKSLESFEQPKVEFLEVETSKLFSEEEIETAENGSLSVTKFDKICENESSNEVEIGCVDLKKETISLLDVIAQNNDNGKDYKLQKFESLQGELLITEEIQEAKSVEPRFNENMESITSIMNNTIKSEDVVFSTKLSEGEHADNNSGAPRSEITKLNNTTEDVLLDIATTDSSEDNKGIDEVIKVTDEMYVTVKKLLNDLLDIIPDNTLKLKNTNLLIEGKDLENNLEVDGDLAEITNDNSSYLLRKARAELKEL</sequence>
<evidence type="ECO:0000313" key="10">
    <source>
        <dbReference type="EnsemblMetazoa" id="RPRC012028-PA"/>
    </source>
</evidence>
<dbReference type="Proteomes" id="UP000015103">
    <property type="component" value="Unassembled WGS sequence"/>
</dbReference>
<protein>
    <recommendedName>
        <fullName evidence="8">Dynein axonemal assembly factor 1 homolog</fullName>
    </recommendedName>
</protein>
<dbReference type="InterPro" id="IPR050576">
    <property type="entry name" value="Cilia_flagella_integrity"/>
</dbReference>
<dbReference type="InterPro" id="IPR032675">
    <property type="entry name" value="LRR_dom_sf"/>
</dbReference>
<dbReference type="EnsemblMetazoa" id="RPRC012028-RA">
    <property type="protein sequence ID" value="RPRC012028-PA"/>
    <property type="gene ID" value="RPRC012028"/>
</dbReference>
<dbReference type="PANTHER" id="PTHR45973:SF9">
    <property type="entry name" value="LEUCINE-RICH REPEAT-CONTAINING PROTEIN 46"/>
    <property type="match status" value="1"/>
</dbReference>
<keyword evidence="4" id="KW-0433">Leucine-rich repeat</keyword>
<evidence type="ECO:0000256" key="2">
    <source>
        <dbReference type="ARBA" id="ARBA00004138"/>
    </source>
</evidence>
<dbReference type="InParanoid" id="T1I6V6"/>
<keyword evidence="11" id="KW-1185">Reference proteome</keyword>
<dbReference type="GO" id="GO:0070840">
    <property type="term" value="F:dynein complex binding"/>
    <property type="evidence" value="ECO:0007669"/>
    <property type="project" value="TreeGrafter"/>
</dbReference>
<keyword evidence="5" id="KW-0677">Repeat</keyword>
<comment type="similarity">
    <text evidence="3">Belongs to the DNAAF1 family.</text>
</comment>
<accession>T1I6V6</accession>
<dbReference type="SMART" id="SM00365">
    <property type="entry name" value="LRR_SD22"/>
    <property type="match status" value="4"/>
</dbReference>
<feature type="region of interest" description="Disordered" evidence="9">
    <location>
        <begin position="357"/>
        <end position="382"/>
    </location>
</feature>
<comment type="function">
    <text evidence="1">Cilium-specific protein required for cilia structures.</text>
</comment>
<evidence type="ECO:0000256" key="8">
    <source>
        <dbReference type="ARBA" id="ARBA00024433"/>
    </source>
</evidence>
<evidence type="ECO:0000256" key="4">
    <source>
        <dbReference type="ARBA" id="ARBA00022614"/>
    </source>
</evidence>
<keyword evidence="6" id="KW-0969">Cilium</keyword>
<feature type="compositionally biased region" description="Polar residues" evidence="9">
    <location>
        <begin position="364"/>
        <end position="374"/>
    </location>
</feature>
<dbReference type="eggNOG" id="ENOG502QQFE">
    <property type="taxonomic scope" value="Eukaryota"/>
</dbReference>
<dbReference type="AlphaFoldDB" id="T1I6V6"/>
<evidence type="ECO:0000256" key="9">
    <source>
        <dbReference type="SAM" id="MobiDB-lite"/>
    </source>
</evidence>
<comment type="subcellular location">
    <subcellularLocation>
        <location evidence="2">Cell projection</location>
        <location evidence="2">Cilium</location>
    </subcellularLocation>
</comment>
<dbReference type="SUPFAM" id="SSF52075">
    <property type="entry name" value="Outer arm dynein light chain 1"/>
    <property type="match status" value="1"/>
</dbReference>
<feature type="region of interest" description="Disordered" evidence="9">
    <location>
        <begin position="262"/>
        <end position="291"/>
    </location>
</feature>
<reference evidence="10" key="1">
    <citation type="submission" date="2015-05" db="UniProtKB">
        <authorList>
            <consortium name="EnsemblMetazoa"/>
        </authorList>
    </citation>
    <scope>IDENTIFICATION</scope>
</reference>
<dbReference type="GO" id="GO:0005930">
    <property type="term" value="C:axoneme"/>
    <property type="evidence" value="ECO:0007669"/>
    <property type="project" value="TreeGrafter"/>
</dbReference>
<dbReference type="InterPro" id="IPR001611">
    <property type="entry name" value="Leu-rich_rpt"/>
</dbReference>
<name>T1I6V6_RHOPR</name>
<evidence type="ECO:0000256" key="3">
    <source>
        <dbReference type="ARBA" id="ARBA00006453"/>
    </source>
</evidence>
<dbReference type="GO" id="GO:0035082">
    <property type="term" value="P:axoneme assembly"/>
    <property type="evidence" value="ECO:0007669"/>
    <property type="project" value="TreeGrafter"/>
</dbReference>
<dbReference type="EMBL" id="ACPB03010142">
    <property type="status" value="NOT_ANNOTATED_CDS"/>
    <property type="molecule type" value="Genomic_DNA"/>
</dbReference>
<evidence type="ECO:0000256" key="7">
    <source>
        <dbReference type="ARBA" id="ARBA00023273"/>
    </source>
</evidence>
<evidence type="ECO:0000313" key="11">
    <source>
        <dbReference type="Proteomes" id="UP000015103"/>
    </source>
</evidence>
<proteinExistence type="inferred from homology"/>
<organism evidence="10 11">
    <name type="scientific">Rhodnius prolixus</name>
    <name type="common">Triatomid bug</name>
    <dbReference type="NCBI Taxonomy" id="13249"/>
    <lineage>
        <taxon>Eukaryota</taxon>
        <taxon>Metazoa</taxon>
        <taxon>Ecdysozoa</taxon>
        <taxon>Arthropoda</taxon>
        <taxon>Hexapoda</taxon>
        <taxon>Insecta</taxon>
        <taxon>Pterygota</taxon>
        <taxon>Neoptera</taxon>
        <taxon>Paraneoptera</taxon>
        <taxon>Hemiptera</taxon>
        <taxon>Heteroptera</taxon>
        <taxon>Panheteroptera</taxon>
        <taxon>Cimicomorpha</taxon>
        <taxon>Reduviidae</taxon>
        <taxon>Triatominae</taxon>
        <taxon>Rhodnius</taxon>
    </lineage>
</organism>
<dbReference type="HOGENOM" id="CLU_274677_0_0_1"/>
<dbReference type="Gene3D" id="3.80.10.10">
    <property type="entry name" value="Ribonuclease Inhibitor"/>
    <property type="match status" value="1"/>
</dbReference>
<dbReference type="PROSITE" id="PS51450">
    <property type="entry name" value="LRR"/>
    <property type="match status" value="3"/>
</dbReference>
<dbReference type="VEuPathDB" id="VectorBase:RPRC012028"/>
<evidence type="ECO:0000256" key="5">
    <source>
        <dbReference type="ARBA" id="ARBA00022737"/>
    </source>
</evidence>
<keyword evidence="7" id="KW-0966">Cell projection</keyword>
<evidence type="ECO:0000256" key="1">
    <source>
        <dbReference type="ARBA" id="ARBA00003843"/>
    </source>
</evidence>
<dbReference type="STRING" id="13249.T1I6V6"/>
<dbReference type="PANTHER" id="PTHR45973">
    <property type="entry name" value="PROTEIN PHOSPHATASE 1 REGULATORY SUBUNIT SDS22-RELATED"/>
    <property type="match status" value="1"/>
</dbReference>